<proteinExistence type="predicted"/>
<evidence type="ECO:0000256" key="1">
    <source>
        <dbReference type="SAM" id="MobiDB-lite"/>
    </source>
</evidence>
<reference evidence="2" key="1">
    <citation type="submission" date="2023-03" db="EMBL/GenBank/DDBJ databases">
        <title>Massive genome expansion in bonnet fungi (Mycena s.s.) driven by repeated elements and novel gene families across ecological guilds.</title>
        <authorList>
            <consortium name="Lawrence Berkeley National Laboratory"/>
            <person name="Harder C.B."/>
            <person name="Miyauchi S."/>
            <person name="Viragh M."/>
            <person name="Kuo A."/>
            <person name="Thoen E."/>
            <person name="Andreopoulos B."/>
            <person name="Lu D."/>
            <person name="Skrede I."/>
            <person name="Drula E."/>
            <person name="Henrissat B."/>
            <person name="Morin E."/>
            <person name="Kohler A."/>
            <person name="Barry K."/>
            <person name="LaButti K."/>
            <person name="Morin E."/>
            <person name="Salamov A."/>
            <person name="Lipzen A."/>
            <person name="Mereny Z."/>
            <person name="Hegedus B."/>
            <person name="Baldrian P."/>
            <person name="Stursova M."/>
            <person name="Weitz H."/>
            <person name="Taylor A."/>
            <person name="Grigoriev I.V."/>
            <person name="Nagy L.G."/>
            <person name="Martin F."/>
            <person name="Kauserud H."/>
        </authorList>
    </citation>
    <scope>NUCLEOTIDE SEQUENCE</scope>
    <source>
        <strain evidence="2">CBHHK002</strain>
    </source>
</reference>
<feature type="region of interest" description="Disordered" evidence="1">
    <location>
        <begin position="42"/>
        <end position="62"/>
    </location>
</feature>
<dbReference type="AlphaFoldDB" id="A0AAD6Z0P3"/>
<dbReference type="Proteomes" id="UP001218218">
    <property type="component" value="Unassembled WGS sequence"/>
</dbReference>
<feature type="compositionally biased region" description="Pro residues" evidence="1">
    <location>
        <begin position="164"/>
        <end position="176"/>
    </location>
</feature>
<evidence type="ECO:0000313" key="3">
    <source>
        <dbReference type="Proteomes" id="UP001218218"/>
    </source>
</evidence>
<gene>
    <name evidence="2" type="ORF">DFH08DRAFT_1089580</name>
</gene>
<organism evidence="2 3">
    <name type="scientific">Mycena albidolilacea</name>
    <dbReference type="NCBI Taxonomy" id="1033008"/>
    <lineage>
        <taxon>Eukaryota</taxon>
        <taxon>Fungi</taxon>
        <taxon>Dikarya</taxon>
        <taxon>Basidiomycota</taxon>
        <taxon>Agaricomycotina</taxon>
        <taxon>Agaricomycetes</taxon>
        <taxon>Agaricomycetidae</taxon>
        <taxon>Agaricales</taxon>
        <taxon>Marasmiineae</taxon>
        <taxon>Mycenaceae</taxon>
        <taxon>Mycena</taxon>
    </lineage>
</organism>
<comment type="caution">
    <text evidence="2">The sequence shown here is derived from an EMBL/GenBank/DDBJ whole genome shotgun (WGS) entry which is preliminary data.</text>
</comment>
<feature type="region of interest" description="Disordered" evidence="1">
    <location>
        <begin position="198"/>
        <end position="221"/>
    </location>
</feature>
<keyword evidence="3" id="KW-1185">Reference proteome</keyword>
<accession>A0AAD6Z0P3</accession>
<name>A0AAD6Z0P3_9AGAR</name>
<feature type="compositionally biased region" description="Pro residues" evidence="1">
    <location>
        <begin position="42"/>
        <end position="52"/>
    </location>
</feature>
<dbReference type="EMBL" id="JARIHO010000110">
    <property type="protein sequence ID" value="KAJ7302885.1"/>
    <property type="molecule type" value="Genomic_DNA"/>
</dbReference>
<sequence>MPVKRLISFTTLHTFAPSRATGRMRSMLALLPVDVRSDSLSPIPPRRSPPTPACDVQHHLQHHHTPPSPAAFFAHACCQCGISAPRASPMRRSSCGFALPMLLLSSPRALRPFPAPPHLPPSMPCFAPPHDTSTSLSTIRICSTRSGRSPYPPPPGSPSRSPRPSSPLPHSRPPALPLRLLSTGIPMRSIIAYAGPFPPTLPNRTRREDATAGGWRTTQPHEKNMGRAKRLCVELHCVHPAAHHVLHREISPSTHPQPPISCGDIECRIFACAMKKCTRASTYWRPAPAPSFLLFPAHLNARRLLT</sequence>
<protein>
    <submittedName>
        <fullName evidence="2">Uncharacterized protein</fullName>
    </submittedName>
</protein>
<feature type="region of interest" description="Disordered" evidence="1">
    <location>
        <begin position="143"/>
        <end position="178"/>
    </location>
</feature>
<evidence type="ECO:0000313" key="2">
    <source>
        <dbReference type="EMBL" id="KAJ7302885.1"/>
    </source>
</evidence>